<dbReference type="InterPro" id="IPR023298">
    <property type="entry name" value="ATPase_P-typ_TM_dom_sf"/>
</dbReference>
<feature type="binding site" evidence="16">
    <location>
        <position position="840"/>
    </location>
    <ligand>
        <name>ATP</name>
        <dbReference type="ChEBI" id="CHEBI:30616"/>
    </ligand>
</feature>
<dbReference type="SUPFAM" id="SSF81653">
    <property type="entry name" value="Calcium ATPase, transduction domain A"/>
    <property type="match status" value="1"/>
</dbReference>
<feature type="binding site" evidence="16">
    <location>
        <position position="816"/>
    </location>
    <ligand>
        <name>ATP</name>
        <dbReference type="ChEBI" id="CHEBI:30616"/>
    </ligand>
</feature>
<keyword evidence="9 17" id="KW-0460">Magnesium</keyword>
<dbReference type="GO" id="GO:0012505">
    <property type="term" value="C:endomembrane system"/>
    <property type="evidence" value="ECO:0007669"/>
    <property type="project" value="UniProtKB-SubCell"/>
</dbReference>
<proteinExistence type="inferred from homology"/>
<keyword evidence="8 16" id="KW-0067">ATP-binding</keyword>
<feature type="binding site" evidence="16">
    <location>
        <position position="648"/>
    </location>
    <ligand>
        <name>ATP</name>
        <dbReference type="ChEBI" id="CHEBI:30616"/>
    </ligand>
</feature>
<dbReference type="InterPro" id="IPR036412">
    <property type="entry name" value="HAD-like_sf"/>
</dbReference>
<feature type="binding site" evidence="17">
    <location>
        <position position="841"/>
    </location>
    <ligand>
        <name>Mg(2+)</name>
        <dbReference type="ChEBI" id="CHEBI:18420"/>
    </ligand>
</feature>
<comment type="caution">
    <text evidence="22">The sequence shown here is derived from an EMBL/GenBank/DDBJ whole genome shotgun (WGS) entry which is preliminary data.</text>
</comment>
<dbReference type="InterPro" id="IPR023214">
    <property type="entry name" value="HAD_sf"/>
</dbReference>
<feature type="binding site" evidence="16">
    <location>
        <position position="471"/>
    </location>
    <ligand>
        <name>ATP</name>
        <dbReference type="ChEBI" id="CHEBI:30616"/>
    </ligand>
</feature>
<evidence type="ECO:0000256" key="4">
    <source>
        <dbReference type="ARBA" id="ARBA00022448"/>
    </source>
</evidence>
<keyword evidence="12" id="KW-0445">Lipid transport</keyword>
<dbReference type="Gene3D" id="3.40.1110.10">
    <property type="entry name" value="Calcium-transporting ATPase, cytoplasmic domain N"/>
    <property type="match status" value="1"/>
</dbReference>
<dbReference type="FunFam" id="3.40.50.1000:FF:000009">
    <property type="entry name" value="Phospholipid-transporting ATPase"/>
    <property type="match status" value="1"/>
</dbReference>
<evidence type="ECO:0000256" key="12">
    <source>
        <dbReference type="ARBA" id="ARBA00023055"/>
    </source>
</evidence>
<feature type="domain" description="P-type ATPase N-terminal" evidence="20">
    <location>
        <begin position="131"/>
        <end position="185"/>
    </location>
</feature>
<evidence type="ECO:0000256" key="9">
    <source>
        <dbReference type="ARBA" id="ARBA00022842"/>
    </source>
</evidence>
<dbReference type="Proteomes" id="UP001620645">
    <property type="component" value="Unassembled WGS sequence"/>
</dbReference>
<feature type="binding site" evidence="17">
    <location>
        <position position="472"/>
    </location>
    <ligand>
        <name>Mg(2+)</name>
        <dbReference type="ChEBI" id="CHEBI:18420"/>
    </ligand>
</feature>
<dbReference type="SFLD" id="SFLDF00027">
    <property type="entry name" value="p-type_atpase"/>
    <property type="match status" value="1"/>
</dbReference>
<dbReference type="Pfam" id="PF16209">
    <property type="entry name" value="PhoLip_ATPase_N"/>
    <property type="match status" value="1"/>
</dbReference>
<feature type="transmembrane region" description="Helical" evidence="18">
    <location>
        <begin position="381"/>
        <end position="400"/>
    </location>
</feature>
<feature type="transmembrane region" description="Helical" evidence="18">
    <location>
        <begin position="1030"/>
        <end position="1050"/>
    </location>
</feature>
<evidence type="ECO:0000313" key="23">
    <source>
        <dbReference type="Proteomes" id="UP001620645"/>
    </source>
</evidence>
<keyword evidence="13 18" id="KW-0472">Membrane</keyword>
<feature type="binding site" evidence="17">
    <location>
        <position position="470"/>
    </location>
    <ligand>
        <name>Mg(2+)</name>
        <dbReference type="ChEBI" id="CHEBI:18420"/>
    </ligand>
</feature>
<dbReference type="NCBIfam" id="TIGR01494">
    <property type="entry name" value="ATPase_P-type"/>
    <property type="match status" value="2"/>
</dbReference>
<evidence type="ECO:0000256" key="8">
    <source>
        <dbReference type="ARBA" id="ARBA00022840"/>
    </source>
</evidence>
<sequence length="1098" mass="123813">MNGDKSLLPKLYNQELTATLWRKFMRYSRLATTDGDESLDEHTPLVSRCSERMLGSEPNGQLNAADDTFLLPTISPSALSFNSTTAAGHSSAVSRFLAMFRCCKSVFPRKRVLHSRTIRIGHGPVCTGGYTFPPNVICNRKYNMFTFVPMVLFQQFKFFLNLYFLLMACSQFFPAIQIGSPITYWGPLGFVLFITLIREFVDDMVRLLRDREVNSEKYEKITLEGRVLIKSAEIHVGDLIIIEKDRRVPADVVLMRTTEKSGACFIRTDQLDGETDWKLRIAVPYTQNLLDDMQILDLNCEVYAEKPQKDIHAFVGTYRINADDCSHDGSLSVENVLWANTVLASGTAIGLVVYTGRETRSVMNTTLPDSKVGLLDREVNNLTKILFLFVLTLSAVMVLMKGPDHLWYRYLMRFVLLFSYIIPISLRVNLDMAKLFYSWQIGRDKAIAETVVRSSTIPEELGRISFLLSDKTGTLTRNEMRFKKIHLGTVSFGSEAFSDVRMHVESAYSGKLARNSFSVKLQTAVEAIALCHNVTPIDEKGKPTFYQAASPDEVALVQWTEQVGVKLARRDLSQMQLQLANGTTKSIQILHLFPFTSESKRMGIIIRDELTDEVSLLIKGADTVMAPMVQYNDWLEEECSNMAREGLRTLVVAKKVLTAEQLADFEREYHRAKMNVTDRTEHMASVVRRLENDLQLLCLTGVEDRLQDQVTTSLELLRNAGIKIWMLTGDKMETAICIAKSSGLFSKTDNVHVFGQVRDRTEAHNELNALRKKSDVALVMSGSALNMCLQYYEAELAELVCSCTAVVCCRCSPEQKAQIVNVLKRYRRPARVAAVGDGGNDVSMIQAAHAGIGIDANEGKQASLAADFSITQFHHICRLLLVHGRFCYKRSCALSQFVMHRGLIISTMQAIFSCVFYFASVSLYQGILMVAYSTAYTMLPVFSLVVDTDVTAKNALTYPELYKELGKGRSLSYKTFCIWVLISLYQGAIIMYGALYAFDDDLIHIVSISFTALIITELIMVAMTVHTWHWAMLVAQALSLTLYGASLIIFDKYFDRQFVLSWEFLAKTTVITLISCLPLYVIKFLRRRFSPPSYAKVN</sequence>
<dbReference type="CDD" id="cd07541">
    <property type="entry name" value="P-type_ATPase_APLT_Neo1-like"/>
    <property type="match status" value="1"/>
</dbReference>
<evidence type="ECO:0000256" key="15">
    <source>
        <dbReference type="PIRSR" id="PIRSR606539-1"/>
    </source>
</evidence>
<dbReference type="SFLD" id="SFLDS00003">
    <property type="entry name" value="Haloacid_Dehalogenase"/>
    <property type="match status" value="1"/>
</dbReference>
<dbReference type="EMBL" id="JBICCN010000086">
    <property type="protein sequence ID" value="KAL3094853.1"/>
    <property type="molecule type" value="Genomic_DNA"/>
</dbReference>
<dbReference type="GO" id="GO:0016020">
    <property type="term" value="C:membrane"/>
    <property type="evidence" value="ECO:0007669"/>
    <property type="project" value="UniProtKB-SubCell"/>
</dbReference>
<feature type="binding site" evidence="16">
    <location>
        <position position="470"/>
    </location>
    <ligand>
        <name>ATP</name>
        <dbReference type="ChEBI" id="CHEBI:30616"/>
    </ligand>
</feature>
<dbReference type="PRINTS" id="PR00119">
    <property type="entry name" value="CATATPASE"/>
</dbReference>
<feature type="binding site" evidence="16">
    <location>
        <position position="730"/>
    </location>
    <ligand>
        <name>ATP</name>
        <dbReference type="ChEBI" id="CHEBI:30616"/>
    </ligand>
</feature>
<dbReference type="Pfam" id="PF13246">
    <property type="entry name" value="Cation_ATPase"/>
    <property type="match status" value="1"/>
</dbReference>
<feature type="binding site" evidence="16">
    <location>
        <position position="553"/>
    </location>
    <ligand>
        <name>ATP</name>
        <dbReference type="ChEBI" id="CHEBI:30616"/>
    </ligand>
</feature>
<dbReference type="EC" id="7.6.2.1" evidence="18"/>
<dbReference type="InterPro" id="IPR032630">
    <property type="entry name" value="P_typ_ATPase_c"/>
</dbReference>
<feature type="binding site" evidence="16">
    <location>
        <position position="472"/>
    </location>
    <ligand>
        <name>ATP</name>
        <dbReference type="ChEBI" id="CHEBI:30616"/>
    </ligand>
</feature>
<feature type="transmembrane region" description="Helical" evidence="18">
    <location>
        <begin position="406"/>
        <end position="426"/>
    </location>
</feature>
<dbReference type="GO" id="GO:0000287">
    <property type="term" value="F:magnesium ion binding"/>
    <property type="evidence" value="ECO:0007669"/>
    <property type="project" value="UniProtKB-UniRule"/>
</dbReference>
<feature type="binding site" evidence="16">
    <location>
        <position position="729"/>
    </location>
    <ligand>
        <name>ATP</name>
        <dbReference type="ChEBI" id="CHEBI:30616"/>
    </ligand>
</feature>
<keyword evidence="10 18" id="KW-1278">Translocase</keyword>
<dbReference type="NCBIfam" id="TIGR01652">
    <property type="entry name" value="ATPase-Plipid"/>
    <property type="match status" value="1"/>
</dbReference>
<feature type="binding site" evidence="16">
    <location>
        <position position="841"/>
    </location>
    <ligand>
        <name>ATP</name>
        <dbReference type="ChEBI" id="CHEBI:30616"/>
    </ligand>
</feature>
<feature type="transmembrane region" description="Helical" evidence="18">
    <location>
        <begin position="898"/>
        <end position="920"/>
    </location>
</feature>
<feature type="binding site" evidence="16">
    <location>
        <position position="810"/>
    </location>
    <ligand>
        <name>ATP</name>
        <dbReference type="ChEBI" id="CHEBI:30616"/>
    </ligand>
</feature>
<evidence type="ECO:0000259" key="20">
    <source>
        <dbReference type="Pfam" id="PF16209"/>
    </source>
</evidence>
<dbReference type="InterPro" id="IPR008250">
    <property type="entry name" value="ATPase_P-typ_transduc_dom_A_sf"/>
</dbReference>
<evidence type="ECO:0000256" key="16">
    <source>
        <dbReference type="PIRSR" id="PIRSR606539-2"/>
    </source>
</evidence>
<keyword evidence="5 18" id="KW-0812">Transmembrane</keyword>
<feature type="transmembrane region" description="Helical" evidence="18">
    <location>
        <begin position="926"/>
        <end position="946"/>
    </location>
</feature>
<dbReference type="InterPro" id="IPR032631">
    <property type="entry name" value="P-type_ATPase_N"/>
</dbReference>
<organism evidence="22 23">
    <name type="scientific">Heterodera schachtii</name>
    <name type="common">Sugarbeet cyst nematode worm</name>
    <name type="synonym">Tylenchus schachtii</name>
    <dbReference type="NCBI Taxonomy" id="97005"/>
    <lineage>
        <taxon>Eukaryota</taxon>
        <taxon>Metazoa</taxon>
        <taxon>Ecdysozoa</taxon>
        <taxon>Nematoda</taxon>
        <taxon>Chromadorea</taxon>
        <taxon>Rhabditida</taxon>
        <taxon>Tylenchina</taxon>
        <taxon>Tylenchomorpha</taxon>
        <taxon>Tylenchoidea</taxon>
        <taxon>Heteroderidae</taxon>
        <taxon>Heteroderinae</taxon>
        <taxon>Heterodera</taxon>
    </lineage>
</organism>
<evidence type="ECO:0000256" key="5">
    <source>
        <dbReference type="ARBA" id="ARBA00022692"/>
    </source>
</evidence>
<evidence type="ECO:0000256" key="13">
    <source>
        <dbReference type="ARBA" id="ARBA00023136"/>
    </source>
</evidence>
<dbReference type="GO" id="GO:0005524">
    <property type="term" value="F:ATP binding"/>
    <property type="evidence" value="ECO:0007669"/>
    <property type="project" value="UniProtKB-UniRule"/>
</dbReference>
<comment type="subcellular location">
    <subcellularLocation>
        <location evidence="2">Endomembrane system</location>
        <topology evidence="2">Multi-pass membrane protein</topology>
    </subcellularLocation>
    <subcellularLocation>
        <location evidence="18">Membrane</location>
        <topology evidence="18">Multi-pass membrane protein</topology>
    </subcellularLocation>
</comment>
<dbReference type="SFLD" id="SFLDG00002">
    <property type="entry name" value="C1.7:_P-type_atpase_like"/>
    <property type="match status" value="1"/>
</dbReference>
<keyword evidence="7 16" id="KW-0547">Nucleotide-binding</keyword>
<feature type="binding site" evidence="17">
    <location>
        <position position="837"/>
    </location>
    <ligand>
        <name>Mg(2+)</name>
        <dbReference type="ChEBI" id="CHEBI:18420"/>
    </ligand>
</feature>
<dbReference type="Gene3D" id="3.40.50.1000">
    <property type="entry name" value="HAD superfamily/HAD-like"/>
    <property type="match status" value="1"/>
</dbReference>
<dbReference type="SUPFAM" id="SSF81660">
    <property type="entry name" value="Metal cation-transporting ATPase, ATP-binding domain N"/>
    <property type="match status" value="1"/>
</dbReference>
<dbReference type="Gene3D" id="2.70.150.10">
    <property type="entry name" value="Calcium-transporting ATPase, cytoplasmic transduction domain A"/>
    <property type="match status" value="1"/>
</dbReference>
<evidence type="ECO:0000256" key="11">
    <source>
        <dbReference type="ARBA" id="ARBA00022989"/>
    </source>
</evidence>
<comment type="catalytic activity">
    <reaction evidence="14 18">
        <text>ATP + H2O + phospholipidSide 1 = ADP + phosphate + phospholipidSide 2.</text>
        <dbReference type="EC" id="7.6.2.1"/>
    </reaction>
</comment>
<dbReference type="Pfam" id="PF16212">
    <property type="entry name" value="PhoLip_ATPase_C"/>
    <property type="match status" value="1"/>
</dbReference>
<evidence type="ECO:0000256" key="1">
    <source>
        <dbReference type="ARBA" id="ARBA00001946"/>
    </source>
</evidence>
<dbReference type="FunFam" id="3.40.1110.10:FF:000117">
    <property type="entry name" value="Phospholipid-transporting ATPase"/>
    <property type="match status" value="1"/>
</dbReference>
<dbReference type="InterPro" id="IPR001757">
    <property type="entry name" value="P_typ_ATPase"/>
</dbReference>
<feature type="binding site" evidence="16">
    <location>
        <position position="595"/>
    </location>
    <ligand>
        <name>ATP</name>
        <dbReference type="ChEBI" id="CHEBI:30616"/>
    </ligand>
</feature>
<feature type="active site" description="4-aspartylphosphate intermediate" evidence="15">
    <location>
        <position position="470"/>
    </location>
</feature>
<dbReference type="PROSITE" id="PS00154">
    <property type="entry name" value="ATPASE_E1_E2"/>
    <property type="match status" value="1"/>
</dbReference>
<evidence type="ECO:0000256" key="2">
    <source>
        <dbReference type="ARBA" id="ARBA00004127"/>
    </source>
</evidence>
<keyword evidence="23" id="KW-1185">Reference proteome</keyword>
<evidence type="ECO:0000256" key="7">
    <source>
        <dbReference type="ARBA" id="ARBA00022741"/>
    </source>
</evidence>
<feature type="domain" description="P-type ATPase A" evidence="19">
    <location>
        <begin position="227"/>
        <end position="360"/>
    </location>
</feature>
<evidence type="ECO:0000256" key="6">
    <source>
        <dbReference type="ARBA" id="ARBA00022723"/>
    </source>
</evidence>
<feature type="domain" description="P-type ATPase C-terminal" evidence="21">
    <location>
        <begin position="864"/>
        <end position="1091"/>
    </location>
</feature>
<name>A0ABD2JWR0_HETSC</name>
<reference evidence="22 23" key="1">
    <citation type="submission" date="2024-10" db="EMBL/GenBank/DDBJ databases">
        <authorList>
            <person name="Kim D."/>
        </authorList>
    </citation>
    <scope>NUCLEOTIDE SEQUENCE [LARGE SCALE GENOMIC DNA]</scope>
    <source>
        <strain evidence="22">Taebaek</strain>
    </source>
</reference>
<dbReference type="InterPro" id="IPR018303">
    <property type="entry name" value="ATPase_P-typ_P_site"/>
</dbReference>
<evidence type="ECO:0000313" key="22">
    <source>
        <dbReference type="EMBL" id="KAL3094853.1"/>
    </source>
</evidence>
<feature type="transmembrane region" description="Helical" evidence="18">
    <location>
        <begin position="976"/>
        <end position="996"/>
    </location>
</feature>
<dbReference type="AlphaFoldDB" id="A0ABD2JWR0"/>
<dbReference type="SUPFAM" id="SSF81665">
    <property type="entry name" value="Calcium ATPase, transmembrane domain M"/>
    <property type="match status" value="1"/>
</dbReference>
<dbReference type="GO" id="GO:0005737">
    <property type="term" value="C:cytoplasm"/>
    <property type="evidence" value="ECO:0007669"/>
    <property type="project" value="UniProtKB-ARBA"/>
</dbReference>
<evidence type="ECO:0000256" key="14">
    <source>
        <dbReference type="ARBA" id="ARBA00034036"/>
    </source>
</evidence>
<protein>
    <recommendedName>
        <fullName evidence="18">Phospholipid-transporting ATPase</fullName>
        <ecNumber evidence="18">7.6.2.1</ecNumber>
    </recommendedName>
</protein>
<dbReference type="PANTHER" id="PTHR24092">
    <property type="entry name" value="PROBABLE PHOSPHOLIPID-TRANSPORTING ATPASE"/>
    <property type="match status" value="1"/>
</dbReference>
<feature type="transmembrane region" description="Helical" evidence="18">
    <location>
        <begin position="1002"/>
        <end position="1023"/>
    </location>
</feature>
<evidence type="ECO:0000256" key="17">
    <source>
        <dbReference type="PIRSR" id="PIRSR606539-3"/>
    </source>
</evidence>
<dbReference type="InterPro" id="IPR059000">
    <property type="entry name" value="ATPase_P-type_domA"/>
</dbReference>
<dbReference type="InterPro" id="IPR044492">
    <property type="entry name" value="P_typ_ATPase_HD_dom"/>
</dbReference>
<gene>
    <name evidence="22" type="ORF">niasHS_006148</name>
</gene>
<feature type="transmembrane region" description="Helical" evidence="18">
    <location>
        <begin position="1062"/>
        <end position="1082"/>
    </location>
</feature>
<dbReference type="InterPro" id="IPR023299">
    <property type="entry name" value="ATPase_P-typ_cyto_dom_N"/>
</dbReference>
<evidence type="ECO:0000256" key="3">
    <source>
        <dbReference type="ARBA" id="ARBA00008109"/>
    </source>
</evidence>
<evidence type="ECO:0000259" key="21">
    <source>
        <dbReference type="Pfam" id="PF16212"/>
    </source>
</evidence>
<keyword evidence="6 17" id="KW-0479">Metal-binding</keyword>
<feature type="binding site" evidence="16">
    <location>
        <position position="619"/>
    </location>
    <ligand>
        <name>ATP</name>
        <dbReference type="ChEBI" id="CHEBI:30616"/>
    </ligand>
</feature>
<evidence type="ECO:0000259" key="19">
    <source>
        <dbReference type="Pfam" id="PF00122"/>
    </source>
</evidence>
<dbReference type="InterPro" id="IPR006539">
    <property type="entry name" value="P-type_ATPase_IV"/>
</dbReference>
<dbReference type="GO" id="GO:0140326">
    <property type="term" value="F:ATPase-coupled intramembrane lipid transporter activity"/>
    <property type="evidence" value="ECO:0007669"/>
    <property type="project" value="UniProtKB-EC"/>
</dbReference>
<dbReference type="PANTHER" id="PTHR24092:SF5">
    <property type="entry name" value="PHOSPHOLIPID-TRANSPORTING ATPASE"/>
    <property type="match status" value="1"/>
</dbReference>
<keyword evidence="4" id="KW-0813">Transport</keyword>
<dbReference type="Pfam" id="PF00122">
    <property type="entry name" value="E1-E2_ATPase"/>
    <property type="match status" value="1"/>
</dbReference>
<feature type="transmembrane region" description="Helical" evidence="18">
    <location>
        <begin position="182"/>
        <end position="201"/>
    </location>
</feature>
<feature type="binding site" evidence="16">
    <location>
        <position position="728"/>
    </location>
    <ligand>
        <name>ATP</name>
        <dbReference type="ChEBI" id="CHEBI:30616"/>
    </ligand>
</feature>
<dbReference type="SUPFAM" id="SSF56784">
    <property type="entry name" value="HAD-like"/>
    <property type="match status" value="1"/>
</dbReference>
<comment type="cofactor">
    <cofactor evidence="1 17">
        <name>Mg(2+)</name>
        <dbReference type="ChEBI" id="CHEBI:18420"/>
    </cofactor>
</comment>
<evidence type="ECO:0000256" key="10">
    <source>
        <dbReference type="ARBA" id="ARBA00022967"/>
    </source>
</evidence>
<keyword evidence="11 18" id="KW-1133">Transmembrane helix</keyword>
<comment type="similarity">
    <text evidence="3 18">Belongs to the cation transport ATPase (P-type) (TC 3.A.3) family. Type IV subfamily.</text>
</comment>
<evidence type="ECO:0000256" key="18">
    <source>
        <dbReference type="RuleBase" id="RU362033"/>
    </source>
</evidence>
<accession>A0ABD2JWR0</accession>